<evidence type="ECO:0000313" key="1">
    <source>
        <dbReference type="EMBL" id="OIW08230.1"/>
    </source>
</evidence>
<name>A0A1J7H635_LUPAN</name>
<keyword evidence="2" id="KW-1185">Reference proteome</keyword>
<dbReference type="EMBL" id="CM007367">
    <property type="protein sequence ID" value="OIW08230.1"/>
    <property type="molecule type" value="Genomic_DNA"/>
</dbReference>
<dbReference type="AlphaFoldDB" id="A0A1J7H635"/>
<dbReference type="Proteomes" id="UP000188354">
    <property type="component" value="Chromosome LG07"/>
</dbReference>
<protein>
    <submittedName>
        <fullName evidence="1">Uncharacterized protein</fullName>
    </submittedName>
</protein>
<dbReference type="Gramene" id="OIW08230">
    <property type="protein sequence ID" value="OIW08230"/>
    <property type="gene ID" value="TanjilG_15191"/>
</dbReference>
<gene>
    <name evidence="1" type="ORF">TanjilG_15191</name>
</gene>
<sequence>MDFSSIILRSNTTDAAKFALLYAVQYFHIPKCHTVYLDDKDNVYISEACNRVCPFGDIR</sequence>
<evidence type="ECO:0000313" key="2">
    <source>
        <dbReference type="Proteomes" id="UP000188354"/>
    </source>
</evidence>
<proteinExistence type="predicted"/>
<organism evidence="1 2">
    <name type="scientific">Lupinus angustifolius</name>
    <name type="common">Narrow-leaved blue lupine</name>
    <dbReference type="NCBI Taxonomy" id="3871"/>
    <lineage>
        <taxon>Eukaryota</taxon>
        <taxon>Viridiplantae</taxon>
        <taxon>Streptophyta</taxon>
        <taxon>Embryophyta</taxon>
        <taxon>Tracheophyta</taxon>
        <taxon>Spermatophyta</taxon>
        <taxon>Magnoliopsida</taxon>
        <taxon>eudicotyledons</taxon>
        <taxon>Gunneridae</taxon>
        <taxon>Pentapetalae</taxon>
        <taxon>rosids</taxon>
        <taxon>fabids</taxon>
        <taxon>Fabales</taxon>
        <taxon>Fabaceae</taxon>
        <taxon>Papilionoideae</taxon>
        <taxon>50 kb inversion clade</taxon>
        <taxon>genistoids sensu lato</taxon>
        <taxon>core genistoids</taxon>
        <taxon>Genisteae</taxon>
        <taxon>Lupinus</taxon>
    </lineage>
</organism>
<reference evidence="1 2" key="1">
    <citation type="journal article" date="2017" name="Plant Biotechnol. J.">
        <title>A comprehensive draft genome sequence for lupin (Lupinus angustifolius), an emerging health food: insights into plant-microbe interactions and legume evolution.</title>
        <authorList>
            <person name="Hane J.K."/>
            <person name="Ming Y."/>
            <person name="Kamphuis L.G."/>
            <person name="Nelson M.N."/>
            <person name="Garg G."/>
            <person name="Atkins C.A."/>
            <person name="Bayer P.E."/>
            <person name="Bravo A."/>
            <person name="Bringans S."/>
            <person name="Cannon S."/>
            <person name="Edwards D."/>
            <person name="Foley R."/>
            <person name="Gao L.L."/>
            <person name="Harrison M.J."/>
            <person name="Huang W."/>
            <person name="Hurgobin B."/>
            <person name="Li S."/>
            <person name="Liu C.W."/>
            <person name="McGrath A."/>
            <person name="Morahan G."/>
            <person name="Murray J."/>
            <person name="Weller J."/>
            <person name="Jian J."/>
            <person name="Singh K.B."/>
        </authorList>
    </citation>
    <scope>NUCLEOTIDE SEQUENCE [LARGE SCALE GENOMIC DNA]</scope>
    <source>
        <strain evidence="2">cv. Tanjil</strain>
        <tissue evidence="1">Whole plant</tissue>
    </source>
</reference>
<accession>A0A1J7H635</accession>